<dbReference type="Gene3D" id="2.180.10.10">
    <property type="entry name" value="RHS repeat-associated core"/>
    <property type="match status" value="1"/>
</dbReference>
<dbReference type="InterPro" id="IPR050708">
    <property type="entry name" value="T6SS_VgrG/RHS"/>
</dbReference>
<dbReference type="InterPro" id="IPR022385">
    <property type="entry name" value="Rhs_assc_core"/>
</dbReference>
<dbReference type="PANTHER" id="PTHR32305:SF17">
    <property type="entry name" value="TRNA NUCLEASE WAPA"/>
    <property type="match status" value="1"/>
</dbReference>
<dbReference type="CDD" id="cd00081">
    <property type="entry name" value="Hint"/>
    <property type="match status" value="1"/>
</dbReference>
<dbReference type="AlphaFoldDB" id="A0AAU2JL20"/>
<dbReference type="SMART" id="SM00306">
    <property type="entry name" value="HintN"/>
    <property type="match status" value="1"/>
</dbReference>
<dbReference type="Pfam" id="PF07591">
    <property type="entry name" value="PT-HINT"/>
    <property type="match status" value="1"/>
</dbReference>
<accession>A0AAU2JL20</accession>
<dbReference type="InterPro" id="IPR036844">
    <property type="entry name" value="Hint_dom_sf"/>
</dbReference>
<protein>
    <submittedName>
        <fullName evidence="3">Polymorphic toxin-type HINT domain-containing protein</fullName>
    </submittedName>
</protein>
<dbReference type="NCBIfam" id="TIGR03696">
    <property type="entry name" value="Rhs_assc_core"/>
    <property type="match status" value="1"/>
</dbReference>
<gene>
    <name evidence="3" type="ORF">OG327_03285</name>
</gene>
<dbReference type="PROSITE" id="PS50818">
    <property type="entry name" value="INTEIN_C_TER"/>
    <property type="match status" value="1"/>
</dbReference>
<dbReference type="InterPro" id="IPR030934">
    <property type="entry name" value="Intein_C"/>
</dbReference>
<dbReference type="InterPro" id="IPR003587">
    <property type="entry name" value="Hint_dom_N"/>
</dbReference>
<dbReference type="SUPFAM" id="SSF51294">
    <property type="entry name" value="Hedgehog/intein (Hint) domain"/>
    <property type="match status" value="1"/>
</dbReference>
<feature type="region of interest" description="Disordered" evidence="1">
    <location>
        <begin position="1"/>
        <end position="35"/>
    </location>
</feature>
<name>A0AAU2JL20_9ACTN</name>
<dbReference type="NCBIfam" id="TIGR01443">
    <property type="entry name" value="intein_Cterm"/>
    <property type="match status" value="1"/>
</dbReference>
<dbReference type="PANTHER" id="PTHR32305">
    <property type="match status" value="1"/>
</dbReference>
<reference evidence="3" key="1">
    <citation type="submission" date="2022-10" db="EMBL/GenBank/DDBJ databases">
        <title>The complete genomes of actinobacterial strains from the NBC collection.</title>
        <authorList>
            <person name="Joergensen T.S."/>
            <person name="Alvarez Arevalo M."/>
            <person name="Sterndorff E.B."/>
            <person name="Faurdal D."/>
            <person name="Vuksanovic O."/>
            <person name="Mourched A.-S."/>
            <person name="Charusanti P."/>
            <person name="Shaw S."/>
            <person name="Blin K."/>
            <person name="Weber T."/>
        </authorList>
    </citation>
    <scope>NUCLEOTIDE SEQUENCE</scope>
    <source>
        <strain evidence="3">NBC_00049</strain>
    </source>
</reference>
<organism evidence="3">
    <name type="scientific">Streptomyces sp. NBC_00049</name>
    <dbReference type="NCBI Taxonomy" id="2903617"/>
    <lineage>
        <taxon>Bacteria</taxon>
        <taxon>Bacillati</taxon>
        <taxon>Actinomycetota</taxon>
        <taxon>Actinomycetes</taxon>
        <taxon>Kitasatosporales</taxon>
        <taxon>Streptomycetaceae</taxon>
        <taxon>Streptomyces</taxon>
    </lineage>
</organism>
<dbReference type="Gene3D" id="2.170.16.10">
    <property type="entry name" value="Hedgehog/Intein (Hint) domain"/>
    <property type="match status" value="1"/>
</dbReference>
<sequence>MTRRKSDPYGNPRGAQPANWPGSRTFLGTGNDDNTTGLTHIGAREYDPTTGRFISVDPIIDITDPLQMNGYTYSAGNPISGADPSGLKSEECGTLYDCHGNSVITSSNSSQITYSSISSQVRYYQTRAPSPDYRGGGRGLDESWTHTRITKQIFKNQGVKYVTPRISDFKPGYILAGMGQGIVDAADLINPFSGANSKLGLPSGGDLYRTTMESAGIDTRDTNYELGEIFAPMPGGLIGKGLAKGASRLGKAIGRCNSFLPGTLVLMADGSSKPIEELVVGDDVLATDPEADETGAKAVTATIFTEGDKEYVDVSVQTADGVKTITTTDHHPFWSASGQAWKDAGDLKAGEALRTDEGSLVEVVRTRSYEAVNKTYNLTVADVHTYYVLAGAAPVLVHNCGTFTSGGRKWVNGYGGDSGLQGIEASLDRDGILETIVRAPGGVPGLPRGSQMLTDAMEAWRGSGRQVNGIRGVWNEGELDSNLQSLNAAVQMGLTPQQAVWHTFTGKFARRNGFTRATIESDFVVGSPGNFEQFFVTFS</sequence>
<evidence type="ECO:0000259" key="2">
    <source>
        <dbReference type="SMART" id="SM00306"/>
    </source>
</evidence>
<proteinExistence type="predicted"/>
<evidence type="ECO:0000313" key="3">
    <source>
        <dbReference type="EMBL" id="WTU72436.1"/>
    </source>
</evidence>
<evidence type="ECO:0000256" key="1">
    <source>
        <dbReference type="SAM" id="MobiDB-lite"/>
    </source>
</evidence>
<dbReference type="EMBL" id="CP108264">
    <property type="protein sequence ID" value="WTU72436.1"/>
    <property type="molecule type" value="Genomic_DNA"/>
</dbReference>
<feature type="domain" description="Hint" evidence="2">
    <location>
        <begin position="256"/>
        <end position="357"/>
    </location>
</feature>